<sequence>MTALTDSIGYAVNSNWRHYVQLCKPKVVLLLVITAVVGMLLAEPLWQDWHKLLAATAGIAGSAAAAAVFNHLADSRIDRLMQRTRYRPLVRGTLTAKQALVFAILLAGVSLNLLWWLVNPLTAVLTSIGLIGYAVIYTRFLKYRTPQNIVLGGLSGALPPLLGWTSVTNQLSLEPLLLVLIIFVWTPAHFWPLAIDRLDDYRRAKVPMLPVTHGVAYTRDAIVGYTLLLLPVTVLPVCIGMSGLLYLVSALLLGGWFLYSALTLRLLPQRQSAMRTFYVSIYYLFGLFAALLVDHLWRL</sequence>
<proteinExistence type="inferred from homology"/>
<dbReference type="UniPathway" id="UPA00834">
    <property type="reaction ID" value="UER00712"/>
</dbReference>
<feature type="transmembrane region" description="Helical" evidence="14">
    <location>
        <begin position="243"/>
        <end position="264"/>
    </location>
</feature>
<evidence type="ECO:0000256" key="8">
    <source>
        <dbReference type="ARBA" id="ARBA00023133"/>
    </source>
</evidence>
<dbReference type="InterPro" id="IPR030470">
    <property type="entry name" value="UbiA_prenylTrfase_CS"/>
</dbReference>
<feature type="transmembrane region" description="Helical" evidence="14">
    <location>
        <begin position="276"/>
        <end position="297"/>
    </location>
</feature>
<dbReference type="STRING" id="562729.RNAN_1659"/>
<evidence type="ECO:0000256" key="14">
    <source>
        <dbReference type="HAMAP-Rule" id="MF_00154"/>
    </source>
</evidence>
<dbReference type="RefSeq" id="WP_008220557.1">
    <property type="nucleotide sequence ID" value="NZ_BAFK01000007.1"/>
</dbReference>
<evidence type="ECO:0000256" key="4">
    <source>
        <dbReference type="ARBA" id="ARBA00022475"/>
    </source>
</evidence>
<dbReference type="GO" id="GO:0005886">
    <property type="term" value="C:plasma membrane"/>
    <property type="evidence" value="ECO:0007669"/>
    <property type="project" value="UniProtKB-SubCell"/>
</dbReference>
<organism evidence="15 16">
    <name type="scientific">Rheinheimera nanhaiensis E407-8</name>
    <dbReference type="NCBI Taxonomy" id="562729"/>
    <lineage>
        <taxon>Bacteria</taxon>
        <taxon>Pseudomonadati</taxon>
        <taxon>Pseudomonadota</taxon>
        <taxon>Gammaproteobacteria</taxon>
        <taxon>Chromatiales</taxon>
        <taxon>Chromatiaceae</taxon>
        <taxon>Rheinheimera</taxon>
    </lineage>
</organism>
<feature type="transmembrane region" description="Helical" evidence="14">
    <location>
        <begin position="123"/>
        <end position="141"/>
    </location>
</feature>
<dbReference type="PANTHER" id="PTHR43448:SF7">
    <property type="entry name" value="4-HYDROXYBENZOATE SOLANESYLTRANSFERASE"/>
    <property type="match status" value="1"/>
</dbReference>
<reference evidence="15 16" key="1">
    <citation type="journal article" date="2012" name="J. Bacteriol.">
        <title>Genome Sequence of the Protease-Producing Bacterium Rheinheimera nanhaiensis E407-8T, Isolated from Deep-Sea Sediment of the South China Sea.</title>
        <authorList>
            <person name="Zhang X.-Y."/>
            <person name="Zhang Y.-J."/>
            <person name="Qin Q.-L."/>
            <person name="Xie B.-B."/>
            <person name="Chen X.-L."/>
            <person name="Zhou B.-C."/>
            <person name="Zhang Y.-Z."/>
        </authorList>
    </citation>
    <scope>NUCLEOTIDE SEQUENCE [LARGE SCALE GENOMIC DNA]</scope>
    <source>
        <strain evidence="15 16">E407-8</strain>
    </source>
</reference>
<keyword evidence="6 14" id="KW-0812">Transmembrane</keyword>
<dbReference type="Gene3D" id="1.10.357.140">
    <property type="entry name" value="UbiA prenyltransferase"/>
    <property type="match status" value="1"/>
</dbReference>
<accession>I1DXA1</accession>
<evidence type="ECO:0000313" key="15">
    <source>
        <dbReference type="EMBL" id="GAB58679.1"/>
    </source>
</evidence>
<dbReference type="AlphaFoldDB" id="I1DXA1"/>
<dbReference type="CDD" id="cd13957">
    <property type="entry name" value="PT_UbiA_Cox10"/>
    <property type="match status" value="1"/>
</dbReference>
<evidence type="ECO:0000256" key="11">
    <source>
        <dbReference type="ARBA" id="ARBA00040810"/>
    </source>
</evidence>
<evidence type="ECO:0000256" key="10">
    <source>
        <dbReference type="ARBA" id="ARBA00030253"/>
    </source>
</evidence>
<evidence type="ECO:0000256" key="7">
    <source>
        <dbReference type="ARBA" id="ARBA00022989"/>
    </source>
</evidence>
<dbReference type="NCBIfam" id="TIGR01473">
    <property type="entry name" value="cyoE_ctaB"/>
    <property type="match status" value="1"/>
</dbReference>
<keyword evidence="5 14" id="KW-0808">Transferase</keyword>
<comment type="similarity">
    <text evidence="14">Belongs to the UbiA prenyltransferase family. Protoheme IX farnesyltransferase subfamily.</text>
</comment>
<comment type="subcellular location">
    <subcellularLocation>
        <location evidence="1 14">Cell membrane</location>
        <topology evidence="1 14">Multi-pass membrane protein</topology>
    </subcellularLocation>
</comment>
<evidence type="ECO:0000256" key="5">
    <source>
        <dbReference type="ARBA" id="ARBA00022679"/>
    </source>
</evidence>
<dbReference type="GO" id="GO:0008495">
    <property type="term" value="F:protoheme IX farnesyltransferase activity"/>
    <property type="evidence" value="ECO:0007669"/>
    <property type="project" value="UniProtKB-UniRule"/>
</dbReference>
<dbReference type="EMBL" id="BAFK01000007">
    <property type="protein sequence ID" value="GAB58679.1"/>
    <property type="molecule type" value="Genomic_DNA"/>
</dbReference>
<gene>
    <name evidence="14 15" type="primary">cyoE</name>
    <name evidence="15" type="ORF">RNAN_1659</name>
</gene>
<dbReference type="GO" id="GO:0048034">
    <property type="term" value="P:heme O biosynthetic process"/>
    <property type="evidence" value="ECO:0007669"/>
    <property type="project" value="UniProtKB-UniRule"/>
</dbReference>
<evidence type="ECO:0000256" key="6">
    <source>
        <dbReference type="ARBA" id="ARBA00022692"/>
    </source>
</evidence>
<evidence type="ECO:0000256" key="1">
    <source>
        <dbReference type="ARBA" id="ARBA00004651"/>
    </source>
</evidence>
<feature type="transmembrane region" description="Helical" evidence="14">
    <location>
        <begin position="148"/>
        <end position="164"/>
    </location>
</feature>
<evidence type="ECO:0000256" key="13">
    <source>
        <dbReference type="ARBA" id="ARBA00047690"/>
    </source>
</evidence>
<feature type="transmembrane region" description="Helical" evidence="14">
    <location>
        <begin position="52"/>
        <end position="73"/>
    </location>
</feature>
<comment type="caution">
    <text evidence="15">The sequence shown here is derived from an EMBL/GenBank/DDBJ whole genome shotgun (WGS) entry which is preliminary data.</text>
</comment>
<evidence type="ECO:0000256" key="12">
    <source>
        <dbReference type="ARBA" id="ARBA00042475"/>
    </source>
</evidence>
<dbReference type="Proteomes" id="UP000004374">
    <property type="component" value="Unassembled WGS sequence"/>
</dbReference>
<dbReference type="InterPro" id="IPR044878">
    <property type="entry name" value="UbiA_sf"/>
</dbReference>
<feature type="transmembrane region" description="Helical" evidence="14">
    <location>
        <begin position="176"/>
        <end position="195"/>
    </location>
</feature>
<dbReference type="Pfam" id="PF01040">
    <property type="entry name" value="UbiA"/>
    <property type="match status" value="1"/>
</dbReference>
<feature type="transmembrane region" description="Helical" evidence="14">
    <location>
        <begin position="216"/>
        <end position="237"/>
    </location>
</feature>
<comment type="pathway">
    <text evidence="2 14">Porphyrin-containing compound metabolism; heme O biosynthesis; heme O from protoheme: step 1/1.</text>
</comment>
<keyword evidence="9 14" id="KW-0472">Membrane</keyword>
<dbReference type="InterPro" id="IPR006369">
    <property type="entry name" value="Protohaem_IX_farnesylTrfase"/>
</dbReference>
<comment type="miscellaneous">
    <text evidence="14">Carbon 2 of the heme B porphyrin ring is defined according to the Fischer nomenclature.</text>
</comment>
<dbReference type="PROSITE" id="PS00943">
    <property type="entry name" value="UBIA"/>
    <property type="match status" value="1"/>
</dbReference>
<keyword evidence="8 14" id="KW-0350">Heme biosynthesis</keyword>
<dbReference type="InterPro" id="IPR000537">
    <property type="entry name" value="UbiA_prenyltransferase"/>
</dbReference>
<protein>
    <recommendedName>
        <fullName evidence="11 14">Protoheme IX farnesyltransferase</fullName>
        <ecNumber evidence="3 14">2.5.1.141</ecNumber>
    </recommendedName>
    <alternativeName>
        <fullName evidence="12 14">Heme B farnesyltransferase</fullName>
    </alternativeName>
    <alternativeName>
        <fullName evidence="10 14">Heme O synthase</fullName>
    </alternativeName>
</protein>
<dbReference type="FunFam" id="1.10.357.140:FF:000001">
    <property type="entry name" value="Protoheme IX farnesyltransferase"/>
    <property type="match status" value="1"/>
</dbReference>
<keyword evidence="16" id="KW-1185">Reference proteome</keyword>
<dbReference type="OrthoDB" id="9814417at2"/>
<evidence type="ECO:0000256" key="3">
    <source>
        <dbReference type="ARBA" id="ARBA00012292"/>
    </source>
</evidence>
<evidence type="ECO:0000313" key="16">
    <source>
        <dbReference type="Proteomes" id="UP000004374"/>
    </source>
</evidence>
<evidence type="ECO:0000256" key="2">
    <source>
        <dbReference type="ARBA" id="ARBA00004919"/>
    </source>
</evidence>
<comment type="catalytic activity">
    <reaction evidence="13 14">
        <text>heme b + (2E,6E)-farnesyl diphosphate + H2O = Fe(II)-heme o + diphosphate</text>
        <dbReference type="Rhea" id="RHEA:28070"/>
        <dbReference type="ChEBI" id="CHEBI:15377"/>
        <dbReference type="ChEBI" id="CHEBI:33019"/>
        <dbReference type="ChEBI" id="CHEBI:60344"/>
        <dbReference type="ChEBI" id="CHEBI:60530"/>
        <dbReference type="ChEBI" id="CHEBI:175763"/>
        <dbReference type="EC" id="2.5.1.141"/>
    </reaction>
</comment>
<keyword evidence="4 14" id="KW-1003">Cell membrane</keyword>
<evidence type="ECO:0000256" key="9">
    <source>
        <dbReference type="ARBA" id="ARBA00023136"/>
    </source>
</evidence>
<dbReference type="PANTHER" id="PTHR43448">
    <property type="entry name" value="PROTOHEME IX FARNESYLTRANSFERASE, MITOCHONDRIAL"/>
    <property type="match status" value="1"/>
</dbReference>
<dbReference type="NCBIfam" id="NF003349">
    <property type="entry name" value="PRK04375.1-2"/>
    <property type="match status" value="1"/>
</dbReference>
<keyword evidence="7 14" id="KW-1133">Transmembrane helix</keyword>
<feature type="transmembrane region" description="Helical" evidence="14">
    <location>
        <begin position="94"/>
        <end position="117"/>
    </location>
</feature>
<dbReference type="EC" id="2.5.1.141" evidence="3 14"/>
<feature type="transmembrane region" description="Helical" evidence="14">
    <location>
        <begin position="27"/>
        <end position="46"/>
    </location>
</feature>
<comment type="function">
    <text evidence="14">Converts heme B (protoheme IX) to heme O by substitution of the vinyl group on carbon 2 of heme B porphyrin ring with a hydroxyethyl farnesyl side group.</text>
</comment>
<name>I1DXA1_9GAMM</name>
<dbReference type="HAMAP" id="MF_00154">
    <property type="entry name" value="CyoE_CtaB"/>
    <property type="match status" value="1"/>
</dbReference>